<keyword evidence="9" id="KW-1185">Reference proteome</keyword>
<feature type="active site" evidence="5">
    <location>
        <position position="36"/>
    </location>
</feature>
<dbReference type="InterPro" id="IPR036046">
    <property type="entry name" value="Acylphosphatase-like_dom_sf"/>
</dbReference>
<dbReference type="PROSITE" id="PS00151">
    <property type="entry name" value="ACYLPHOSPHATASE_2"/>
    <property type="match status" value="1"/>
</dbReference>
<comment type="similarity">
    <text evidence="1 6">Belongs to the acylphosphatase family.</text>
</comment>
<evidence type="ECO:0000256" key="5">
    <source>
        <dbReference type="PROSITE-ProRule" id="PRU00520"/>
    </source>
</evidence>
<dbReference type="InterPro" id="IPR017968">
    <property type="entry name" value="Acylphosphatase_CS"/>
</dbReference>
<dbReference type="PANTHER" id="PTHR47268">
    <property type="entry name" value="ACYLPHOSPHATASE"/>
    <property type="match status" value="1"/>
</dbReference>
<feature type="domain" description="Acylphosphatase-like" evidence="7">
    <location>
        <begin position="3"/>
        <end position="90"/>
    </location>
</feature>
<dbReference type="NCBIfam" id="NF011017">
    <property type="entry name" value="PRK14445.1"/>
    <property type="match status" value="1"/>
</dbReference>
<dbReference type="Pfam" id="PF00708">
    <property type="entry name" value="Acylphosphatase"/>
    <property type="match status" value="1"/>
</dbReference>
<dbReference type="InterPro" id="IPR020456">
    <property type="entry name" value="Acylphosphatase"/>
</dbReference>
<proteinExistence type="inferred from homology"/>
<evidence type="ECO:0000313" key="9">
    <source>
        <dbReference type="Proteomes" id="UP001499954"/>
    </source>
</evidence>
<dbReference type="EMBL" id="BAAAMK010000010">
    <property type="protein sequence ID" value="GAA1964967.1"/>
    <property type="molecule type" value="Genomic_DNA"/>
</dbReference>
<dbReference type="SUPFAM" id="SSF54975">
    <property type="entry name" value="Acylphosphatase/BLUF domain-like"/>
    <property type="match status" value="1"/>
</dbReference>
<evidence type="ECO:0000313" key="8">
    <source>
        <dbReference type="EMBL" id="GAA1964967.1"/>
    </source>
</evidence>
<dbReference type="PROSITE" id="PS51160">
    <property type="entry name" value="ACYLPHOSPHATASE_3"/>
    <property type="match status" value="1"/>
</dbReference>
<feature type="active site" evidence="5">
    <location>
        <position position="18"/>
    </location>
</feature>
<dbReference type="InterPro" id="IPR001792">
    <property type="entry name" value="Acylphosphatase-like_dom"/>
</dbReference>
<evidence type="ECO:0000256" key="1">
    <source>
        <dbReference type="ARBA" id="ARBA00005614"/>
    </source>
</evidence>
<organism evidence="8 9">
    <name type="scientific">Agromyces allii</name>
    <dbReference type="NCBI Taxonomy" id="393607"/>
    <lineage>
        <taxon>Bacteria</taxon>
        <taxon>Bacillati</taxon>
        <taxon>Actinomycetota</taxon>
        <taxon>Actinomycetes</taxon>
        <taxon>Micrococcales</taxon>
        <taxon>Microbacteriaceae</taxon>
        <taxon>Agromyces</taxon>
    </lineage>
</organism>
<dbReference type="PANTHER" id="PTHR47268:SF4">
    <property type="entry name" value="ACYLPHOSPHATASE"/>
    <property type="match status" value="1"/>
</dbReference>
<evidence type="ECO:0000259" key="7">
    <source>
        <dbReference type="PROSITE" id="PS51160"/>
    </source>
</evidence>
<reference evidence="9" key="1">
    <citation type="journal article" date="2019" name="Int. J. Syst. Evol. Microbiol.">
        <title>The Global Catalogue of Microorganisms (GCM) 10K type strain sequencing project: providing services to taxonomists for standard genome sequencing and annotation.</title>
        <authorList>
            <consortium name="The Broad Institute Genomics Platform"/>
            <consortium name="The Broad Institute Genome Sequencing Center for Infectious Disease"/>
            <person name="Wu L."/>
            <person name="Ma J."/>
        </authorList>
    </citation>
    <scope>NUCLEOTIDE SEQUENCE [LARGE SCALE GENOMIC DNA]</scope>
    <source>
        <strain evidence="9">JCM 13584</strain>
    </source>
</reference>
<name>A0ABP5CLL7_9MICO</name>
<accession>A0ABP5CLL7</accession>
<dbReference type="Gene3D" id="3.30.70.100">
    <property type="match status" value="1"/>
</dbReference>
<sequence length="90" mass="9921">MIRRHVIVSGLVQGVGYRYLARKHAQRLEVTGWVRNLADGTVEVAAQGAEPAVLELLRRLEQGPPDSQVSGIAVTDLELRDDDEGFSIVR</sequence>
<keyword evidence="5" id="KW-0378">Hydrolase</keyword>
<comment type="catalytic activity">
    <reaction evidence="4 5">
        <text>an acyl phosphate + H2O = a carboxylate + phosphate + H(+)</text>
        <dbReference type="Rhea" id="RHEA:14965"/>
        <dbReference type="ChEBI" id="CHEBI:15377"/>
        <dbReference type="ChEBI" id="CHEBI:15378"/>
        <dbReference type="ChEBI" id="CHEBI:29067"/>
        <dbReference type="ChEBI" id="CHEBI:43474"/>
        <dbReference type="ChEBI" id="CHEBI:59918"/>
        <dbReference type="EC" id="3.6.1.7"/>
    </reaction>
</comment>
<dbReference type="EC" id="3.6.1.7" evidence="2 5"/>
<dbReference type="RefSeq" id="WP_157415569.1">
    <property type="nucleotide sequence ID" value="NZ_BAAAMK010000010.1"/>
</dbReference>
<evidence type="ECO:0000256" key="6">
    <source>
        <dbReference type="RuleBase" id="RU004168"/>
    </source>
</evidence>
<evidence type="ECO:0000256" key="4">
    <source>
        <dbReference type="ARBA" id="ARBA00047645"/>
    </source>
</evidence>
<evidence type="ECO:0000256" key="3">
    <source>
        <dbReference type="ARBA" id="ARBA00015991"/>
    </source>
</evidence>
<dbReference type="Proteomes" id="UP001499954">
    <property type="component" value="Unassembled WGS sequence"/>
</dbReference>
<comment type="caution">
    <text evidence="8">The sequence shown here is derived from an EMBL/GenBank/DDBJ whole genome shotgun (WGS) entry which is preliminary data.</text>
</comment>
<evidence type="ECO:0000256" key="2">
    <source>
        <dbReference type="ARBA" id="ARBA00012150"/>
    </source>
</evidence>
<protein>
    <recommendedName>
        <fullName evidence="3 5">acylphosphatase</fullName>
        <ecNumber evidence="2 5">3.6.1.7</ecNumber>
    </recommendedName>
</protein>
<gene>
    <name evidence="8" type="ORF">GCM10009717_34750</name>
</gene>